<dbReference type="FunFam" id="3.40.50.2000:FF:000088">
    <property type="entry name" value="Glycosyltransferase"/>
    <property type="match status" value="1"/>
</dbReference>
<sequence>MARDEAEIHVVILPWLAFGHMTPFLQLSIALAKLRIHVSFISTPRNIQRLPKIPSTLAPFLDLVSFPLPQLQPPAAGLLPENAEATVDVPWEKVQYLKMAYDLLQEPFKNFIAEKLPNWIILDIAPYWASDIARDFNIPTIAYSIMPAVALLFFGPPECLAGEGQRKVRPTPESLTVSPDWIDFESKVTCKHFEAISLHAGLYGKNASGVSDAERAAKIFKSARAMAIRTCPEFEADYLNTYEKVMRKPVIPVGLLPPEQSKDQKTKITQEPWNSIFKWLDQQEPKSVVYVAFGSETKFTKEEIDELAYGIELSGLPFFWVLRKPDWANDTDFHEILPTGFGSRTAGRGIVHIGWAPQWEILAHSSIGGSLYHVGLSSTVESLQYGHSLAFLPFVADQPLNARLLVEKGLGIEVERDELDGKFSRKGIETALRKVMVSEESENVRVRAREAAAFFGDRKLHDNYVRMFAEYLKNGDEQQDKGETKV</sequence>
<dbReference type="Pfam" id="PF00201">
    <property type="entry name" value="UDPGT"/>
    <property type="match status" value="1"/>
</dbReference>
<protein>
    <recommendedName>
        <fullName evidence="6">UDP-rhamnose:rhamnosyltransferase 1</fullName>
    </recommendedName>
</protein>
<evidence type="ECO:0000256" key="3">
    <source>
        <dbReference type="ARBA" id="ARBA00022679"/>
    </source>
</evidence>
<name>A0ABD3RBZ5_9LAMI</name>
<evidence type="ECO:0000313" key="5">
    <source>
        <dbReference type="Proteomes" id="UP001634393"/>
    </source>
</evidence>
<evidence type="ECO:0008006" key="6">
    <source>
        <dbReference type="Google" id="ProtNLM"/>
    </source>
</evidence>
<dbReference type="EMBL" id="JBJXBP010000014">
    <property type="protein sequence ID" value="KAL3810537.1"/>
    <property type="molecule type" value="Genomic_DNA"/>
</dbReference>
<dbReference type="Proteomes" id="UP001634393">
    <property type="component" value="Unassembled WGS sequence"/>
</dbReference>
<proteinExistence type="inferred from homology"/>
<accession>A0ABD3RBZ5</accession>
<dbReference type="AlphaFoldDB" id="A0ABD3RBZ5"/>
<keyword evidence="3" id="KW-0808">Transferase</keyword>
<dbReference type="PANTHER" id="PTHR48049">
    <property type="entry name" value="GLYCOSYLTRANSFERASE"/>
    <property type="match status" value="1"/>
</dbReference>
<dbReference type="InterPro" id="IPR002213">
    <property type="entry name" value="UDP_glucos_trans"/>
</dbReference>
<dbReference type="FunFam" id="3.40.50.2000:FF:000037">
    <property type="entry name" value="Glycosyltransferase"/>
    <property type="match status" value="1"/>
</dbReference>
<keyword evidence="2" id="KW-0328">Glycosyltransferase</keyword>
<comment type="similarity">
    <text evidence="1">Belongs to the UDP-glycosyltransferase family.</text>
</comment>
<dbReference type="InterPro" id="IPR050481">
    <property type="entry name" value="UDP-glycosyltransf_plant"/>
</dbReference>
<evidence type="ECO:0000256" key="2">
    <source>
        <dbReference type="ARBA" id="ARBA00022676"/>
    </source>
</evidence>
<dbReference type="Gene3D" id="3.40.50.2000">
    <property type="entry name" value="Glycogen Phosphorylase B"/>
    <property type="match status" value="2"/>
</dbReference>
<organism evidence="4 5">
    <name type="scientific">Penstemon smallii</name>
    <dbReference type="NCBI Taxonomy" id="265156"/>
    <lineage>
        <taxon>Eukaryota</taxon>
        <taxon>Viridiplantae</taxon>
        <taxon>Streptophyta</taxon>
        <taxon>Embryophyta</taxon>
        <taxon>Tracheophyta</taxon>
        <taxon>Spermatophyta</taxon>
        <taxon>Magnoliopsida</taxon>
        <taxon>eudicotyledons</taxon>
        <taxon>Gunneridae</taxon>
        <taxon>Pentapetalae</taxon>
        <taxon>asterids</taxon>
        <taxon>lamiids</taxon>
        <taxon>Lamiales</taxon>
        <taxon>Plantaginaceae</taxon>
        <taxon>Cheloneae</taxon>
        <taxon>Penstemon</taxon>
    </lineage>
</organism>
<comment type="caution">
    <text evidence="4">The sequence shown here is derived from an EMBL/GenBank/DDBJ whole genome shotgun (WGS) entry which is preliminary data.</text>
</comment>
<dbReference type="CDD" id="cd03784">
    <property type="entry name" value="GT1_Gtf-like"/>
    <property type="match status" value="1"/>
</dbReference>
<evidence type="ECO:0000313" key="4">
    <source>
        <dbReference type="EMBL" id="KAL3810537.1"/>
    </source>
</evidence>
<dbReference type="SUPFAM" id="SSF53756">
    <property type="entry name" value="UDP-Glycosyltransferase/glycogen phosphorylase"/>
    <property type="match status" value="1"/>
</dbReference>
<reference evidence="4 5" key="1">
    <citation type="submission" date="2024-12" db="EMBL/GenBank/DDBJ databases">
        <title>The unique morphological basis and parallel evolutionary history of personate flowers in Penstemon.</title>
        <authorList>
            <person name="Depatie T.H."/>
            <person name="Wessinger C.A."/>
        </authorList>
    </citation>
    <scope>NUCLEOTIDE SEQUENCE [LARGE SCALE GENOMIC DNA]</scope>
    <source>
        <strain evidence="4">WTNN_2</strain>
        <tissue evidence="4">Leaf</tissue>
    </source>
</reference>
<keyword evidence="5" id="KW-1185">Reference proteome</keyword>
<evidence type="ECO:0000256" key="1">
    <source>
        <dbReference type="ARBA" id="ARBA00009995"/>
    </source>
</evidence>
<gene>
    <name evidence="4" type="ORF">ACJIZ3_000695</name>
</gene>
<dbReference type="PANTHER" id="PTHR48049:SF57">
    <property type="entry name" value="UDP-GLYCOSYLTRANSFERASE 91C1-LIKE"/>
    <property type="match status" value="1"/>
</dbReference>
<dbReference type="GO" id="GO:0016757">
    <property type="term" value="F:glycosyltransferase activity"/>
    <property type="evidence" value="ECO:0007669"/>
    <property type="project" value="UniProtKB-KW"/>
</dbReference>